<proteinExistence type="predicted"/>
<feature type="signal peptide" evidence="1">
    <location>
        <begin position="1"/>
        <end position="24"/>
    </location>
</feature>
<evidence type="ECO:0000313" key="2">
    <source>
        <dbReference type="EMBL" id="BAY58536.1"/>
    </source>
</evidence>
<organism evidence="2 3">
    <name type="scientific">Leptolyngbya boryana NIES-2135</name>
    <dbReference type="NCBI Taxonomy" id="1973484"/>
    <lineage>
        <taxon>Bacteria</taxon>
        <taxon>Bacillati</taxon>
        <taxon>Cyanobacteriota</taxon>
        <taxon>Cyanophyceae</taxon>
        <taxon>Leptolyngbyales</taxon>
        <taxon>Leptolyngbyaceae</taxon>
        <taxon>Leptolyngbya group</taxon>
        <taxon>Leptolyngbya</taxon>
    </lineage>
</organism>
<dbReference type="EMBL" id="AP018203">
    <property type="protein sequence ID" value="BAY58536.1"/>
    <property type="molecule type" value="Genomic_DNA"/>
</dbReference>
<evidence type="ECO:0000256" key="1">
    <source>
        <dbReference type="SAM" id="SignalP"/>
    </source>
</evidence>
<gene>
    <name evidence="2" type="ORF">NIES2135_54090</name>
</gene>
<dbReference type="AlphaFoldDB" id="A0A1Z4JP88"/>
<sequence>MLNPKILPIALAAFSIFASAPALAQAAQPAKVTADCNVSRDGTIAVCVRKVNGEIVRVRAIENGKERIIYQRGTKPAKSKPVLFKPIGAPKGN</sequence>
<accession>A0A1Z4JP88</accession>
<reference evidence="2 3" key="1">
    <citation type="submission" date="2017-06" db="EMBL/GenBank/DDBJ databases">
        <title>Genome sequencing of cyanobaciteial culture collection at National Institute for Environmental Studies (NIES).</title>
        <authorList>
            <person name="Hirose Y."/>
            <person name="Shimura Y."/>
            <person name="Fujisawa T."/>
            <person name="Nakamura Y."/>
            <person name="Kawachi M."/>
        </authorList>
    </citation>
    <scope>NUCLEOTIDE SEQUENCE [LARGE SCALE GENOMIC DNA]</scope>
    <source>
        <strain evidence="2 3">NIES-2135</strain>
    </source>
</reference>
<keyword evidence="1" id="KW-0732">Signal</keyword>
<name>A0A1Z4JP88_LEPBY</name>
<keyword evidence="3" id="KW-1185">Reference proteome</keyword>
<protein>
    <submittedName>
        <fullName evidence="2">Uncharacterized protein</fullName>
    </submittedName>
</protein>
<evidence type="ECO:0000313" key="3">
    <source>
        <dbReference type="Proteomes" id="UP000217895"/>
    </source>
</evidence>
<feature type="chain" id="PRO_5011109258" evidence="1">
    <location>
        <begin position="25"/>
        <end position="93"/>
    </location>
</feature>
<dbReference type="Proteomes" id="UP000217895">
    <property type="component" value="Chromosome"/>
</dbReference>